<dbReference type="FunFam" id="3.40.640.10:FF:000046">
    <property type="entry name" value="Cystathionine gamma-lyase"/>
    <property type="match status" value="1"/>
</dbReference>
<proteinExistence type="inferred from homology"/>
<evidence type="ECO:0000313" key="8">
    <source>
        <dbReference type="EMBL" id="SLN49879.1"/>
    </source>
</evidence>
<dbReference type="GO" id="GO:0019346">
    <property type="term" value="P:transsulfuration"/>
    <property type="evidence" value="ECO:0007669"/>
    <property type="project" value="InterPro"/>
</dbReference>
<dbReference type="InParanoid" id="A0A1Y5SWU1"/>
<dbReference type="GO" id="GO:0019450">
    <property type="term" value="P:L-cysteine catabolic process to pyruvate"/>
    <property type="evidence" value="ECO:0007669"/>
    <property type="project" value="TreeGrafter"/>
</dbReference>
<evidence type="ECO:0000256" key="2">
    <source>
        <dbReference type="ARBA" id="ARBA00009077"/>
    </source>
</evidence>
<dbReference type="FunCoup" id="A0A1Y5SWU1">
    <property type="interactions" value="124"/>
</dbReference>
<name>A0A1Y5SWU1_9PROT</name>
<comment type="catalytic activity">
    <reaction evidence="5">
        <text>L,L-cystathionine + H2O = L-homocysteine + pyruvate + NH4(+)</text>
        <dbReference type="Rhea" id="RHEA:13965"/>
        <dbReference type="ChEBI" id="CHEBI:15361"/>
        <dbReference type="ChEBI" id="CHEBI:15377"/>
        <dbReference type="ChEBI" id="CHEBI:28938"/>
        <dbReference type="ChEBI" id="CHEBI:58161"/>
        <dbReference type="ChEBI" id="CHEBI:58199"/>
    </reaction>
</comment>
<dbReference type="Gene3D" id="3.40.640.10">
    <property type="entry name" value="Type I PLP-dependent aspartate aminotransferase-like (Major domain)"/>
    <property type="match status" value="1"/>
</dbReference>
<dbReference type="SUPFAM" id="SSF53383">
    <property type="entry name" value="PLP-dependent transferases"/>
    <property type="match status" value="1"/>
</dbReference>
<dbReference type="InterPro" id="IPR015424">
    <property type="entry name" value="PyrdxlP-dep_Trfase"/>
</dbReference>
<keyword evidence="9" id="KW-1185">Reference proteome</keyword>
<evidence type="ECO:0000256" key="6">
    <source>
        <dbReference type="PIRSR" id="PIRSR001434-2"/>
    </source>
</evidence>
<evidence type="ECO:0000256" key="5">
    <source>
        <dbReference type="ARBA" id="ARBA00047517"/>
    </source>
</evidence>
<dbReference type="EC" id="4.4.1.8" evidence="8"/>
<dbReference type="Proteomes" id="UP000193200">
    <property type="component" value="Unassembled WGS sequence"/>
</dbReference>
<dbReference type="AlphaFoldDB" id="A0A1Y5SWU1"/>
<dbReference type="PIRSF" id="PIRSF001434">
    <property type="entry name" value="CGS"/>
    <property type="match status" value="1"/>
</dbReference>
<keyword evidence="4 8" id="KW-0456">Lyase</keyword>
<dbReference type="GO" id="GO:0030170">
    <property type="term" value="F:pyridoxal phosphate binding"/>
    <property type="evidence" value="ECO:0007669"/>
    <property type="project" value="InterPro"/>
</dbReference>
<dbReference type="OrthoDB" id="9805807at2"/>
<keyword evidence="3 6" id="KW-0663">Pyridoxal phosphate</keyword>
<dbReference type="PANTHER" id="PTHR43500:SF1">
    <property type="entry name" value="CYSTATHIONINE BETA-LYASE-RELATED"/>
    <property type="match status" value="1"/>
</dbReference>
<dbReference type="InterPro" id="IPR015421">
    <property type="entry name" value="PyrdxlP-dep_Trfase_major"/>
</dbReference>
<dbReference type="RefSeq" id="WP_085883375.1">
    <property type="nucleotide sequence ID" value="NZ_FWFR01000001.1"/>
</dbReference>
<dbReference type="PANTHER" id="PTHR43500">
    <property type="entry name" value="CYSTATHIONINE BETA-LYASE-RELATED"/>
    <property type="match status" value="1"/>
</dbReference>
<evidence type="ECO:0000256" key="7">
    <source>
        <dbReference type="RuleBase" id="RU362118"/>
    </source>
</evidence>
<dbReference type="Pfam" id="PF01053">
    <property type="entry name" value="Cys_Met_Meta_PP"/>
    <property type="match status" value="1"/>
</dbReference>
<feature type="modified residue" description="N6-(pyridoxal phosphate)lysine" evidence="6">
    <location>
        <position position="207"/>
    </location>
</feature>
<evidence type="ECO:0000256" key="4">
    <source>
        <dbReference type="ARBA" id="ARBA00023239"/>
    </source>
</evidence>
<gene>
    <name evidence="8" type="primary">metC</name>
    <name evidence="8" type="ORF">OCH7691_02187</name>
</gene>
<comment type="similarity">
    <text evidence="2 7">Belongs to the trans-sulfuration enzymes family.</text>
</comment>
<comment type="cofactor">
    <cofactor evidence="1 7">
        <name>pyridoxal 5'-phosphate</name>
        <dbReference type="ChEBI" id="CHEBI:597326"/>
    </cofactor>
</comment>
<evidence type="ECO:0000256" key="3">
    <source>
        <dbReference type="ARBA" id="ARBA00022898"/>
    </source>
</evidence>
<protein>
    <submittedName>
        <fullName evidence="8">Cystathionine beta-lyase MetC</fullName>
        <ecNumber evidence="8">4.4.1.8</ecNumber>
    </submittedName>
</protein>
<evidence type="ECO:0000256" key="1">
    <source>
        <dbReference type="ARBA" id="ARBA00001933"/>
    </source>
</evidence>
<dbReference type="Gene3D" id="3.90.1150.10">
    <property type="entry name" value="Aspartate Aminotransferase, domain 1"/>
    <property type="match status" value="1"/>
</dbReference>
<accession>A0A1Y5SWU1</accession>
<organism evidence="8 9">
    <name type="scientific">Oceanibacterium hippocampi</name>
    <dbReference type="NCBI Taxonomy" id="745714"/>
    <lineage>
        <taxon>Bacteria</taxon>
        <taxon>Pseudomonadati</taxon>
        <taxon>Pseudomonadota</taxon>
        <taxon>Alphaproteobacteria</taxon>
        <taxon>Sneathiellales</taxon>
        <taxon>Sneathiellaceae</taxon>
        <taxon>Oceanibacterium</taxon>
    </lineage>
</organism>
<dbReference type="InterPro" id="IPR000277">
    <property type="entry name" value="Cys/Met-Metab_PyrdxlP-dep_enz"/>
</dbReference>
<dbReference type="InterPro" id="IPR015422">
    <property type="entry name" value="PyrdxlP-dep_Trfase_small"/>
</dbReference>
<reference evidence="8 9" key="1">
    <citation type="submission" date="2017-03" db="EMBL/GenBank/DDBJ databases">
        <authorList>
            <person name="Afonso C.L."/>
            <person name="Miller P.J."/>
            <person name="Scott M.A."/>
            <person name="Spackman E."/>
            <person name="Goraichik I."/>
            <person name="Dimitrov K.M."/>
            <person name="Suarez D.L."/>
            <person name="Swayne D.E."/>
        </authorList>
    </citation>
    <scope>NUCLEOTIDE SEQUENCE [LARGE SCALE GENOMIC DNA]</scope>
    <source>
        <strain evidence="8 9">CECT 7691</strain>
    </source>
</reference>
<evidence type="ECO:0000313" key="9">
    <source>
        <dbReference type="Proteomes" id="UP000193200"/>
    </source>
</evidence>
<dbReference type="GO" id="GO:0047804">
    <property type="term" value="F:cysteine-S-conjugate beta-lyase activity"/>
    <property type="evidence" value="ECO:0007669"/>
    <property type="project" value="InterPro"/>
</dbReference>
<dbReference type="NCBIfam" id="TIGR01324">
    <property type="entry name" value="cysta_beta_ly_B"/>
    <property type="match status" value="1"/>
</dbReference>
<dbReference type="EMBL" id="FWFR01000001">
    <property type="protein sequence ID" value="SLN49879.1"/>
    <property type="molecule type" value="Genomic_DNA"/>
</dbReference>
<dbReference type="InterPro" id="IPR006233">
    <property type="entry name" value="Cys_b_lyase_bac"/>
</dbReference>
<sequence length="391" mass="42594">MQDETRLVVAGRHPEKNEGVVNPPVYHASTILYPTVAAMEEMAKARLSGERRTYYGRSGTSTTRAFEDIVTELEGGYRTALLPSGLAAISIALLGVLKQGDHLLMVDSVYGPSRRFCDNMLPRMGVETTYYDPAIGAGITELMRDNTAAVFTEAPGSLTFEMQDIPAIAAAAKARGAVVLMDNTWATPYFFKPLDHGVDISIQAGTKYYSGHSDIMLGTVTTTEEHWPAIQSAFDLLGQAVGPDDVYLAQRGIRTLAVRLRQHFQSGLDIARWLAARPEVEAVMHPALEGSAGHDLWQRDFKGASGLFSIRLKPCPKAALAAFLDDLELFGMGYSWGGYESLAVPARLAGLRTATEWPHEGPLVRLHIGLESVEDLKDDLAAGFDRLNKAL</sequence>